<dbReference type="InterPro" id="IPR017900">
    <property type="entry name" value="4Fe4S_Fe_S_CS"/>
</dbReference>
<dbReference type="InterPro" id="IPR008254">
    <property type="entry name" value="Flavodoxin/NO_synth"/>
</dbReference>
<reference evidence="7 8" key="1">
    <citation type="submission" date="2018-05" db="EMBL/GenBank/DDBJ databases">
        <title>Isolation and characterization of genus Methanoculleus species and their viruses from deep sea marine sediment offshore southwestern Taiwan.</title>
        <authorList>
            <person name="Wei W.-H."/>
            <person name="Chen W.-C."/>
            <person name="Lai M.-C."/>
            <person name="Chen S.-C."/>
        </authorList>
    </citation>
    <scope>NUCLEOTIDE SEQUENCE [LARGE SCALE GENOMIC DNA]</scope>
    <source>
        <strain evidence="7 8">CWC-02</strain>
    </source>
</reference>
<protein>
    <submittedName>
        <fullName evidence="7">Ferredoxin</fullName>
    </submittedName>
</protein>
<evidence type="ECO:0000259" key="6">
    <source>
        <dbReference type="PROSITE" id="PS51379"/>
    </source>
</evidence>
<dbReference type="Gene3D" id="3.40.50.360">
    <property type="match status" value="1"/>
</dbReference>
<feature type="domain" description="4Fe-4S ferredoxin-type" evidence="6">
    <location>
        <begin position="226"/>
        <end position="251"/>
    </location>
</feature>
<keyword evidence="4" id="KW-0411">Iron-sulfur</keyword>
<dbReference type="EMBL" id="QFDM01000002">
    <property type="protein sequence ID" value="MCM2466010.1"/>
    <property type="molecule type" value="Genomic_DNA"/>
</dbReference>
<evidence type="ECO:0000256" key="2">
    <source>
        <dbReference type="ARBA" id="ARBA00022723"/>
    </source>
</evidence>
<dbReference type="InterPro" id="IPR047964">
    <property type="entry name" value="EFR1-like"/>
</dbReference>
<dbReference type="GO" id="GO:0051539">
    <property type="term" value="F:4 iron, 4 sulfur cluster binding"/>
    <property type="evidence" value="ECO:0007669"/>
    <property type="project" value="UniProtKB-KW"/>
</dbReference>
<dbReference type="SUPFAM" id="SSF52218">
    <property type="entry name" value="Flavoproteins"/>
    <property type="match status" value="1"/>
</dbReference>
<feature type="domain" description="4Fe-4S ferredoxin-type" evidence="6">
    <location>
        <begin position="194"/>
        <end position="223"/>
    </location>
</feature>
<sequence>MKTESVKLVYFSPTGTTKAVVLGIARGLNPANVELLDITRPDARKQPLKTSEKELLIIGVPVYMGRVPALVTEWLHAMKAQNTPAVCVVVYGNRAYEDALLELKDILAKCGCKPVAGAAFIGEHSFSTDETPTAVGRPDSGDLEHAELFGQKIWEKLQSVSSADRISEVIIPGCHPYRVEPCHPYRRDSIFWNVDFIAVSDACIQCGICAERCPVGAIDPENSRAIDTENCITCCACIKHCPEHARTMKPGLVRDASLRLYTLYNERKEPEYFL</sequence>
<gene>
    <name evidence="7" type="ORF">DIC75_06715</name>
</gene>
<dbReference type="PROSITE" id="PS50902">
    <property type="entry name" value="FLAVODOXIN_LIKE"/>
    <property type="match status" value="1"/>
</dbReference>
<keyword evidence="3" id="KW-0408">Iron</keyword>
<keyword evidence="1" id="KW-0004">4Fe-4S</keyword>
<dbReference type="NCBIfam" id="NF038196">
    <property type="entry name" value="ferrodoxin_EFR1"/>
    <property type="match status" value="1"/>
</dbReference>
<keyword evidence="8" id="KW-1185">Reference proteome</keyword>
<dbReference type="InterPro" id="IPR050157">
    <property type="entry name" value="PSI_iron-sulfur_center"/>
</dbReference>
<dbReference type="Gene3D" id="3.30.70.20">
    <property type="match status" value="1"/>
</dbReference>
<organism evidence="7 8">
    <name type="scientific">Methanoculleus oceani</name>
    <dbReference type="NCBI Taxonomy" id="2184756"/>
    <lineage>
        <taxon>Archaea</taxon>
        <taxon>Methanobacteriati</taxon>
        <taxon>Methanobacteriota</taxon>
        <taxon>Stenosarchaea group</taxon>
        <taxon>Methanomicrobia</taxon>
        <taxon>Methanomicrobiales</taxon>
        <taxon>Methanomicrobiaceae</taxon>
        <taxon>Methanoculleus</taxon>
    </lineage>
</organism>
<dbReference type="AlphaFoldDB" id="A0ABD4TCI2"/>
<dbReference type="InterPro" id="IPR029039">
    <property type="entry name" value="Flavoprotein-like_sf"/>
</dbReference>
<dbReference type="GO" id="GO:0016491">
    <property type="term" value="F:oxidoreductase activity"/>
    <property type="evidence" value="ECO:0007669"/>
    <property type="project" value="UniProtKB-ARBA"/>
</dbReference>
<dbReference type="PANTHER" id="PTHR24960:SF80">
    <property type="entry name" value="FERREDOXIN"/>
    <property type="match status" value="1"/>
</dbReference>
<keyword evidence="2" id="KW-0479">Metal-binding</keyword>
<proteinExistence type="predicted"/>
<evidence type="ECO:0000256" key="4">
    <source>
        <dbReference type="ARBA" id="ARBA00023014"/>
    </source>
</evidence>
<evidence type="ECO:0000259" key="5">
    <source>
        <dbReference type="PROSITE" id="PS50902"/>
    </source>
</evidence>
<name>A0ABD4TCI2_9EURY</name>
<dbReference type="PROSITE" id="PS51379">
    <property type="entry name" value="4FE4S_FER_2"/>
    <property type="match status" value="2"/>
</dbReference>
<dbReference type="PROSITE" id="PS00198">
    <property type="entry name" value="4FE4S_FER_1"/>
    <property type="match status" value="1"/>
</dbReference>
<accession>A0ABD4TCI2</accession>
<dbReference type="RefSeq" id="WP_250987270.1">
    <property type="nucleotide sequence ID" value="NZ_QFDM01000002.1"/>
</dbReference>
<dbReference type="Proteomes" id="UP001523230">
    <property type="component" value="Unassembled WGS sequence"/>
</dbReference>
<dbReference type="Pfam" id="PF13237">
    <property type="entry name" value="Fer4_10"/>
    <property type="match status" value="1"/>
</dbReference>
<dbReference type="SUPFAM" id="SSF54862">
    <property type="entry name" value="4Fe-4S ferredoxins"/>
    <property type="match status" value="1"/>
</dbReference>
<evidence type="ECO:0000256" key="1">
    <source>
        <dbReference type="ARBA" id="ARBA00022485"/>
    </source>
</evidence>
<feature type="domain" description="Flavodoxin-like" evidence="5">
    <location>
        <begin position="6"/>
        <end position="154"/>
    </location>
</feature>
<dbReference type="InterPro" id="IPR017896">
    <property type="entry name" value="4Fe4S_Fe-S-bd"/>
</dbReference>
<dbReference type="GO" id="GO:0046872">
    <property type="term" value="F:metal ion binding"/>
    <property type="evidence" value="ECO:0007669"/>
    <property type="project" value="UniProtKB-KW"/>
</dbReference>
<evidence type="ECO:0000313" key="8">
    <source>
        <dbReference type="Proteomes" id="UP001523230"/>
    </source>
</evidence>
<dbReference type="PANTHER" id="PTHR24960">
    <property type="entry name" value="PHOTOSYSTEM I IRON-SULFUR CENTER-RELATED"/>
    <property type="match status" value="1"/>
</dbReference>
<evidence type="ECO:0000256" key="3">
    <source>
        <dbReference type="ARBA" id="ARBA00023004"/>
    </source>
</evidence>
<comment type="caution">
    <text evidence="7">The sequence shown here is derived from an EMBL/GenBank/DDBJ whole genome shotgun (WGS) entry which is preliminary data.</text>
</comment>
<evidence type="ECO:0000313" key="7">
    <source>
        <dbReference type="EMBL" id="MCM2466010.1"/>
    </source>
</evidence>